<gene>
    <name evidence="3" type="ORF">3F9_34</name>
</gene>
<dbReference type="PROSITE" id="PS50175">
    <property type="entry name" value="ASP_PROT_RETROV"/>
    <property type="match status" value="1"/>
</dbReference>
<proteinExistence type="predicted"/>
<sequence length="963" mass="107688">MRLIKLFKPDETDFTHNGIGILSDAVHEATVQEDLNGVYVLSFKYPLFSPHGLDIKGQSLIQVPTPDGEQLFRVANPSPSMGIVSVFCYHVFYDLIDNFIEDTNIVGKTGLGALTQLKGALQYPSRFNFFSDIGKSNNARLVRMNPVEALLDTGKDNSFLNRWGGELKRDNFLVNILEKRGRDRGVVIQHKKDLLGYDASVDWQSPITKIMPIGFDGLLLPEKYVTSANVDKYVNPKIKTVAFENVKAAIGDYVDDEDAIPLEDAYALLRQKAREMFEKEHVDQPLANYRVSFQELSQTEEYKNFAVLQSVYMGDTVTVDHSEDGIYVQAKVISYKYDPVKERYIDITLGNFKDSFTSKANKIDKIQDDVLNITTDINTGLGNADERLKKLREDLTKTNGNLDTTNSNLDTTNGNLNTTNGKVNDLETGLGTTNSNLNTTNGKVNDLEGGLNSANGRIDDIITDVNNLGPNILEQAKENATNLINSGFGSYVRVYPDRILIMDTNSEMTAKKVWQWNVNGLGYSSTGVNGPYGVAITKDGSIVADFIKTGTLDAGMVRTGFNEYGNTIKMMPEGLQSQVNGVKRMELNNLGQLAVYDSDANKVGSLGYQYRVSDNTKGVTMNIEPGRYLSFSVLDTTTQLYEPKFEVVDNATTYGFRGIFAWQNLWMNTSKVVFSSQSRGKESNYMQELLYSNDSRRLAMISDTGMDFVLRENNANTAWAGMDANKFYTYKTLFAYKGIIFDENGTRFKGGIDKDVTGTLTISNEGTTQFLYKEGEYAHVLMELNARDRIRARVTLDMSGNSIINARISSTLSNDNAPQPASFARMAAPKPVEKDMHSVMNSSETFTHIGNGSTVDRKAVINLPIFLQNETENYHVFISKYGQGDIWVSERTGTFFIVESENDIDFSYEIKIVKEEPVFEAFSFRSATKRKSSIFDRNTSSVVKTEDDFKIDPNEGGIRQYEN</sequence>
<feature type="domain" description="Peptidase A2" evidence="2">
    <location>
        <begin position="147"/>
        <end position="162"/>
    </location>
</feature>
<feature type="region of interest" description="Disordered" evidence="1">
    <location>
        <begin position="399"/>
        <end position="418"/>
    </location>
</feature>
<evidence type="ECO:0000256" key="1">
    <source>
        <dbReference type="SAM" id="MobiDB-lite"/>
    </source>
</evidence>
<evidence type="ECO:0000259" key="2">
    <source>
        <dbReference type="PROSITE" id="PS50175"/>
    </source>
</evidence>
<name>A0A2H4JFY7_9CAUD</name>
<reference evidence="3" key="1">
    <citation type="submission" date="2017-06" db="EMBL/GenBank/DDBJ databases">
        <title>Novel phages from South African skin metaviromes.</title>
        <authorList>
            <person name="van Zyl L.J."/>
            <person name="Abrahams Y."/>
            <person name="Stander E.A."/>
            <person name="Kirby B.M."/>
            <person name="Clavaud C."/>
            <person name="Farcet C."/>
            <person name="Breton L."/>
            <person name="Trindade M.I."/>
        </authorList>
    </citation>
    <scope>NUCLEOTIDE SEQUENCE</scope>
</reference>
<dbReference type="InterPro" id="IPR010572">
    <property type="entry name" value="Tail_dom"/>
</dbReference>
<protein>
    <submittedName>
        <fullName evidence="3">Putative endopeptidase</fullName>
    </submittedName>
</protein>
<dbReference type="EMBL" id="MF417925">
    <property type="protein sequence ID" value="ASN71441.1"/>
    <property type="molecule type" value="Genomic_DNA"/>
</dbReference>
<dbReference type="InterPro" id="IPR001995">
    <property type="entry name" value="Peptidase_A2_cat"/>
</dbReference>
<dbReference type="GO" id="GO:0004190">
    <property type="term" value="F:aspartic-type endopeptidase activity"/>
    <property type="evidence" value="ECO:0007669"/>
    <property type="project" value="InterPro"/>
</dbReference>
<accession>A0A2H4JFY7</accession>
<dbReference type="GO" id="GO:0006508">
    <property type="term" value="P:proteolysis"/>
    <property type="evidence" value="ECO:0007669"/>
    <property type="project" value="InterPro"/>
</dbReference>
<organism evidence="3">
    <name type="scientific">uncultured Caudovirales phage</name>
    <dbReference type="NCBI Taxonomy" id="2100421"/>
    <lineage>
        <taxon>Viruses</taxon>
        <taxon>Duplodnaviria</taxon>
        <taxon>Heunggongvirae</taxon>
        <taxon>Uroviricota</taxon>
        <taxon>Caudoviricetes</taxon>
        <taxon>Peduoviridae</taxon>
        <taxon>Maltschvirus</taxon>
        <taxon>Maltschvirus maltsch</taxon>
    </lineage>
</organism>
<dbReference type="Pfam" id="PF06605">
    <property type="entry name" value="Prophage_tail"/>
    <property type="match status" value="1"/>
</dbReference>
<dbReference type="InterPro" id="IPR007119">
    <property type="entry name" value="Phage_tail_spike_N"/>
</dbReference>
<evidence type="ECO:0000313" key="3">
    <source>
        <dbReference type="EMBL" id="ASN71441.1"/>
    </source>
</evidence>
<dbReference type="Gene3D" id="1.20.5.340">
    <property type="match status" value="1"/>
</dbReference>
<dbReference type="NCBIfam" id="TIGR01665">
    <property type="entry name" value="put_anti_recept"/>
    <property type="match status" value="1"/>
</dbReference>